<keyword evidence="8 15" id="KW-0256">Endoplasmic reticulum</keyword>
<feature type="compositionally biased region" description="Low complexity" evidence="16">
    <location>
        <begin position="68"/>
        <end position="90"/>
    </location>
</feature>
<name>A0A8H4IVU8_9PEZI</name>
<keyword evidence="4 15" id="KW-0813">Transport</keyword>
<dbReference type="OrthoDB" id="75724at2759"/>
<feature type="compositionally biased region" description="Polar residues" evidence="16">
    <location>
        <begin position="23"/>
        <end position="32"/>
    </location>
</feature>
<keyword evidence="11 15" id="KW-0445">Lipid transport</keyword>
<keyword evidence="12 15" id="KW-0472">Membrane</keyword>
<comment type="cofactor">
    <cofactor evidence="1">
        <name>heme b</name>
        <dbReference type="ChEBI" id="CHEBI:60344"/>
    </cofactor>
</comment>
<dbReference type="GO" id="GO:0046872">
    <property type="term" value="F:metal ion binding"/>
    <property type="evidence" value="ECO:0007669"/>
    <property type="project" value="UniProtKB-KW"/>
</dbReference>
<dbReference type="EMBL" id="WWBZ02000033">
    <property type="protein sequence ID" value="KAF4307327.1"/>
    <property type="molecule type" value="Genomic_DNA"/>
</dbReference>
<comment type="subcellular location">
    <subcellularLocation>
        <location evidence="15">Cytoplasm</location>
    </subcellularLocation>
    <subcellularLocation>
        <location evidence="2 15">Endoplasmic reticulum membrane</location>
        <topology evidence="2 15">Peripheral membrane protein</topology>
    </subcellularLocation>
    <subcellularLocation>
        <location evidence="15">Microsome membrane</location>
        <topology evidence="15">Peripheral membrane protein</topology>
    </subcellularLocation>
</comment>
<dbReference type="GO" id="GO:0008526">
    <property type="term" value="F:phosphatidylinositol transfer activity"/>
    <property type="evidence" value="ECO:0007669"/>
    <property type="project" value="UniProtKB-UniRule"/>
</dbReference>
<comment type="caution">
    <text evidence="18">The sequence shown here is derived from an EMBL/GenBank/DDBJ whole genome shotgun (WGS) entry which is preliminary data.</text>
</comment>
<proteinExistence type="inferred from homology"/>
<dbReference type="PROSITE" id="PS50191">
    <property type="entry name" value="CRAL_TRIO"/>
    <property type="match status" value="1"/>
</dbReference>
<evidence type="ECO:0000256" key="15">
    <source>
        <dbReference type="RuleBase" id="RU367059"/>
    </source>
</evidence>
<dbReference type="GO" id="GO:0017157">
    <property type="term" value="P:regulation of exocytosis"/>
    <property type="evidence" value="ECO:0007669"/>
    <property type="project" value="TreeGrafter"/>
</dbReference>
<organism evidence="18 19">
    <name type="scientific">Botryosphaeria dothidea</name>
    <dbReference type="NCBI Taxonomy" id="55169"/>
    <lineage>
        <taxon>Eukaryota</taxon>
        <taxon>Fungi</taxon>
        <taxon>Dikarya</taxon>
        <taxon>Ascomycota</taxon>
        <taxon>Pezizomycotina</taxon>
        <taxon>Dothideomycetes</taxon>
        <taxon>Dothideomycetes incertae sedis</taxon>
        <taxon>Botryosphaeriales</taxon>
        <taxon>Botryosphaeriaceae</taxon>
        <taxon>Botryosphaeria</taxon>
    </lineage>
</organism>
<evidence type="ECO:0000256" key="10">
    <source>
        <dbReference type="ARBA" id="ARBA00023004"/>
    </source>
</evidence>
<comment type="catalytic activity">
    <reaction evidence="13">
        <text>a 1,2-diacyl-sn-glycero-3-phospho-(1D-myo-inositol)(in) = a 1,2-diacyl-sn-glycero-3-phospho-(1D-myo-inositol)(out)</text>
        <dbReference type="Rhea" id="RHEA:38691"/>
        <dbReference type="ChEBI" id="CHEBI:57880"/>
    </reaction>
    <physiologicalReaction direction="left-to-right" evidence="13">
        <dbReference type="Rhea" id="RHEA:38692"/>
    </physiologicalReaction>
</comment>
<dbReference type="GO" id="GO:0005886">
    <property type="term" value="C:plasma membrane"/>
    <property type="evidence" value="ECO:0007669"/>
    <property type="project" value="TreeGrafter"/>
</dbReference>
<evidence type="ECO:0000256" key="3">
    <source>
        <dbReference type="ARBA" id="ARBA00006667"/>
    </source>
</evidence>
<feature type="region of interest" description="Disordered" evidence="16">
    <location>
        <begin position="1"/>
        <end position="141"/>
    </location>
</feature>
<evidence type="ECO:0000256" key="6">
    <source>
        <dbReference type="ARBA" id="ARBA00022617"/>
    </source>
</evidence>
<dbReference type="SUPFAM" id="SSF46938">
    <property type="entry name" value="CRAL/TRIO N-terminal domain"/>
    <property type="match status" value="1"/>
</dbReference>
<evidence type="ECO:0000256" key="14">
    <source>
        <dbReference type="ARBA" id="ARBA00024180"/>
    </source>
</evidence>
<dbReference type="PANTHER" id="PTHR47669">
    <property type="entry name" value="PHOSPHATIDYLINOSITOL TRANSFER PROTEIN SFH5"/>
    <property type="match status" value="1"/>
</dbReference>
<keyword evidence="6" id="KW-0349">Heme</keyword>
<dbReference type="CDD" id="cd00170">
    <property type="entry name" value="SEC14"/>
    <property type="match status" value="1"/>
</dbReference>
<dbReference type="GO" id="GO:0005789">
    <property type="term" value="C:endoplasmic reticulum membrane"/>
    <property type="evidence" value="ECO:0007669"/>
    <property type="project" value="UniProtKB-SubCell"/>
</dbReference>
<evidence type="ECO:0000256" key="4">
    <source>
        <dbReference type="ARBA" id="ARBA00022448"/>
    </source>
</evidence>
<feature type="compositionally biased region" description="Basic and acidic residues" evidence="16">
    <location>
        <begin position="91"/>
        <end position="127"/>
    </location>
</feature>
<accession>A0A8H4IVU8</accession>
<dbReference type="Pfam" id="PF00650">
    <property type="entry name" value="CRAL_TRIO"/>
    <property type="match status" value="1"/>
</dbReference>
<dbReference type="SUPFAM" id="SSF52087">
    <property type="entry name" value="CRAL/TRIO domain"/>
    <property type="match status" value="1"/>
</dbReference>
<feature type="compositionally biased region" description="Low complexity" evidence="16">
    <location>
        <begin position="128"/>
        <end position="140"/>
    </location>
</feature>
<feature type="compositionally biased region" description="Basic and acidic residues" evidence="16">
    <location>
        <begin position="1"/>
        <end position="20"/>
    </location>
</feature>
<evidence type="ECO:0000259" key="17">
    <source>
        <dbReference type="PROSITE" id="PS50191"/>
    </source>
</evidence>
<dbReference type="Proteomes" id="UP000572817">
    <property type="component" value="Unassembled WGS sequence"/>
</dbReference>
<keyword evidence="7" id="KW-0479">Metal-binding</keyword>
<dbReference type="InterPro" id="IPR042938">
    <property type="entry name" value="Sfh5"/>
</dbReference>
<evidence type="ECO:0000313" key="19">
    <source>
        <dbReference type="Proteomes" id="UP000572817"/>
    </source>
</evidence>
<dbReference type="InterPro" id="IPR001251">
    <property type="entry name" value="CRAL-TRIO_dom"/>
</dbReference>
<dbReference type="GO" id="GO:0043001">
    <property type="term" value="P:Golgi to plasma membrane protein transport"/>
    <property type="evidence" value="ECO:0007669"/>
    <property type="project" value="TreeGrafter"/>
</dbReference>
<comment type="similarity">
    <text evidence="3 15">Belongs to the SFH5 family.</text>
</comment>
<evidence type="ECO:0000256" key="1">
    <source>
        <dbReference type="ARBA" id="ARBA00001970"/>
    </source>
</evidence>
<reference evidence="18" key="1">
    <citation type="submission" date="2020-04" db="EMBL/GenBank/DDBJ databases">
        <title>Genome Assembly and Annotation of Botryosphaeria dothidea sdau 11-99, a Latent Pathogen of Apple Fruit Ring Rot in China.</title>
        <authorList>
            <person name="Yu C."/>
            <person name="Diao Y."/>
            <person name="Lu Q."/>
            <person name="Zhao J."/>
            <person name="Cui S."/>
            <person name="Peng C."/>
            <person name="He B."/>
            <person name="Liu H."/>
        </authorList>
    </citation>
    <scope>NUCLEOTIDE SEQUENCE [LARGE SCALE GENOMIC DNA]</scope>
    <source>
        <strain evidence="18">Sdau11-99</strain>
    </source>
</reference>
<dbReference type="Gene3D" id="3.40.525.10">
    <property type="entry name" value="CRAL-TRIO lipid binding domain"/>
    <property type="match status" value="1"/>
</dbReference>
<keyword evidence="19" id="KW-1185">Reference proteome</keyword>
<evidence type="ECO:0000256" key="11">
    <source>
        <dbReference type="ARBA" id="ARBA00023055"/>
    </source>
</evidence>
<keyword evidence="9 15" id="KW-0492">Microsome</keyword>
<keyword evidence="5 15" id="KW-0963">Cytoplasm</keyword>
<evidence type="ECO:0000313" key="18">
    <source>
        <dbReference type="EMBL" id="KAF4307327.1"/>
    </source>
</evidence>
<evidence type="ECO:0000256" key="13">
    <source>
        <dbReference type="ARBA" id="ARBA00024146"/>
    </source>
</evidence>
<dbReference type="InterPro" id="IPR036273">
    <property type="entry name" value="CRAL/TRIO_N_dom_sf"/>
</dbReference>
<feature type="domain" description="CRAL-TRIO" evidence="17">
    <location>
        <begin position="289"/>
        <end position="423"/>
    </location>
</feature>
<evidence type="ECO:0000256" key="2">
    <source>
        <dbReference type="ARBA" id="ARBA00004406"/>
    </source>
</evidence>
<protein>
    <recommendedName>
        <fullName evidence="15">Phosphatidylinositol transfer protein SFH5</fullName>
        <shortName evidence="15">PITP SFH5</shortName>
    </recommendedName>
</protein>
<dbReference type="GO" id="GO:0005829">
    <property type="term" value="C:cytosol"/>
    <property type="evidence" value="ECO:0007669"/>
    <property type="project" value="TreeGrafter"/>
</dbReference>
<dbReference type="InterPro" id="IPR036865">
    <property type="entry name" value="CRAL-TRIO_dom_sf"/>
</dbReference>
<gene>
    <name evidence="18" type="ORF">GTA08_BOTSDO05858</name>
</gene>
<dbReference type="GO" id="GO:0032541">
    <property type="term" value="C:cortical endoplasmic reticulum"/>
    <property type="evidence" value="ECO:0007669"/>
    <property type="project" value="TreeGrafter"/>
</dbReference>
<dbReference type="PANTHER" id="PTHR47669:SF1">
    <property type="entry name" value="PHOSPHATIDYLINOSITOL TRANSFER PROTEIN SFH5"/>
    <property type="match status" value="1"/>
</dbReference>
<evidence type="ECO:0000256" key="16">
    <source>
        <dbReference type="SAM" id="MobiDB-lite"/>
    </source>
</evidence>
<comment type="function">
    <text evidence="14">Non-classical phosphatidylinositol (PtdIns) transfer protein (PITP), which exhibits PtdIns-binding/transfer activity in the absence of detectable PtdCho-binding/transfer activity. Regulates PtdIns(4,5)P2 homeostasis at the plasma membrane. Heme-binding protein that may play a role in organic oxidant-induced stress responses.</text>
</comment>
<evidence type="ECO:0000256" key="12">
    <source>
        <dbReference type="ARBA" id="ARBA00023136"/>
    </source>
</evidence>
<dbReference type="AlphaFoldDB" id="A0A8H4IVU8"/>
<evidence type="ECO:0000256" key="5">
    <source>
        <dbReference type="ARBA" id="ARBA00022490"/>
    </source>
</evidence>
<evidence type="ECO:0000256" key="7">
    <source>
        <dbReference type="ARBA" id="ARBA00022723"/>
    </source>
</evidence>
<evidence type="ECO:0000256" key="9">
    <source>
        <dbReference type="ARBA" id="ARBA00022848"/>
    </source>
</evidence>
<sequence length="431" mass="46266">MATQNEDPKTAAEPVPDAKSEPALTSATNDANATPAAGQPANATESTTAEKTEIEKPAATATDESAKPEPAAASATTDGAADGAAAGDAAAKSEEPAKPQDSEKKDESAKAEETDKPEVPAKDDVVKPAETTAAPAASAPGVWPEIAEEHPINKLLKLLPDLIKAADGHNEVYGINLDPAGPFHTKLILQKFLRANANDLEKAKSQLGETLKWRGSFKPLAALEDKSDKERYAGLGYVIEVEGVPGSVNKKDVITFNVYGAVKDNKTTFGDVEAEKVVLGRKDEPRDRRFLRWRVALMELGIKKLDLANATQPIPDYGNGPDPYQGIQVHDYLSVSFIRQDPNVKAASKRTIELFSKVYPETLSRKFFVNVPVVMGWMFQAFKLILPKETIKKFTVLSYGNQLAGELGGNVPEVYGGKAGTLEAIGQQTQF</sequence>
<evidence type="ECO:0000256" key="8">
    <source>
        <dbReference type="ARBA" id="ARBA00022824"/>
    </source>
</evidence>
<keyword evidence="10" id="KW-0408">Iron</keyword>